<sequence length="153" mass="17510">MTTLVKSFQRQKNKEIIEQGTINKRLIQQSKNKLVIAWQVCGPHRRAQDWIIGKKLTERGYSFTATTKKEIARTLMKKYPKADTSGDLEQKYEFPDGQVITVEYTGDVMRIDDAAVDHNPPKQAIKFTDWVFVENYPGQLKAATNDAKGNYKG</sequence>
<comment type="caution">
    <text evidence="1">The sequence shown here is derived from an EMBL/GenBank/DDBJ whole genome shotgun (WGS) entry which is preliminary data.</text>
</comment>
<feature type="non-terminal residue" evidence="1">
    <location>
        <position position="153"/>
    </location>
</feature>
<dbReference type="AlphaFoldDB" id="X6LFI9"/>
<accession>X6LFI9</accession>
<gene>
    <name evidence="1" type="ORF">RFI_36677</name>
</gene>
<dbReference type="Proteomes" id="UP000023152">
    <property type="component" value="Unassembled WGS sequence"/>
</dbReference>
<dbReference type="EMBL" id="ASPP01040092">
    <property type="protein sequence ID" value="ETO00763.1"/>
    <property type="molecule type" value="Genomic_DNA"/>
</dbReference>
<reference evidence="1 2" key="1">
    <citation type="journal article" date="2013" name="Curr. Biol.">
        <title>The Genome of the Foraminiferan Reticulomyxa filosa.</title>
        <authorList>
            <person name="Glockner G."/>
            <person name="Hulsmann N."/>
            <person name="Schleicher M."/>
            <person name="Noegel A.A."/>
            <person name="Eichinger L."/>
            <person name="Gallinger C."/>
            <person name="Pawlowski J."/>
            <person name="Sierra R."/>
            <person name="Euteneuer U."/>
            <person name="Pillet L."/>
            <person name="Moustafa A."/>
            <person name="Platzer M."/>
            <person name="Groth M."/>
            <person name="Szafranski K."/>
            <person name="Schliwa M."/>
        </authorList>
    </citation>
    <scope>NUCLEOTIDE SEQUENCE [LARGE SCALE GENOMIC DNA]</scope>
</reference>
<name>X6LFI9_RETFI</name>
<organism evidence="1 2">
    <name type="scientific">Reticulomyxa filosa</name>
    <dbReference type="NCBI Taxonomy" id="46433"/>
    <lineage>
        <taxon>Eukaryota</taxon>
        <taxon>Sar</taxon>
        <taxon>Rhizaria</taxon>
        <taxon>Retaria</taxon>
        <taxon>Foraminifera</taxon>
        <taxon>Monothalamids</taxon>
        <taxon>Reticulomyxidae</taxon>
        <taxon>Reticulomyxa</taxon>
    </lineage>
</organism>
<evidence type="ECO:0000313" key="1">
    <source>
        <dbReference type="EMBL" id="ETO00763.1"/>
    </source>
</evidence>
<keyword evidence="2" id="KW-1185">Reference proteome</keyword>
<evidence type="ECO:0000313" key="2">
    <source>
        <dbReference type="Proteomes" id="UP000023152"/>
    </source>
</evidence>
<protein>
    <submittedName>
        <fullName evidence="1">Actin</fullName>
    </submittedName>
</protein>
<dbReference type="Gene3D" id="3.90.640.10">
    <property type="entry name" value="Actin, Chain A, domain 4"/>
    <property type="match status" value="1"/>
</dbReference>
<proteinExistence type="predicted"/>